<evidence type="ECO:0000256" key="2">
    <source>
        <dbReference type="ARBA" id="ARBA00006228"/>
    </source>
</evidence>
<organism evidence="8 9">
    <name type="scientific">Microbacterium paludicola</name>
    <dbReference type="NCBI Taxonomy" id="300019"/>
    <lineage>
        <taxon>Bacteria</taxon>
        <taxon>Bacillati</taxon>
        <taxon>Actinomycetota</taxon>
        <taxon>Actinomycetes</taxon>
        <taxon>Micrococcales</taxon>
        <taxon>Microbacteriaceae</taxon>
        <taxon>Microbacterium</taxon>
    </lineage>
</organism>
<feature type="transmembrane region" description="Helical" evidence="7">
    <location>
        <begin position="33"/>
        <end position="55"/>
    </location>
</feature>
<protein>
    <submittedName>
        <fullName evidence="8">Multicomponent Na+:H+ antiporter subunit E</fullName>
    </submittedName>
</protein>
<keyword evidence="6 7" id="KW-0472">Membrane</keyword>
<proteinExistence type="inferred from homology"/>
<keyword evidence="9" id="KW-1185">Reference proteome</keyword>
<gene>
    <name evidence="8" type="ORF">QE367_001676</name>
</gene>
<reference evidence="8 9" key="1">
    <citation type="submission" date="2023-08" db="EMBL/GenBank/DDBJ databases">
        <title>Functional and genomic diversity of the sorghum phyllosphere microbiome.</title>
        <authorList>
            <person name="Shade A."/>
        </authorList>
    </citation>
    <scope>NUCLEOTIDE SEQUENCE [LARGE SCALE GENOMIC DNA]</scope>
    <source>
        <strain evidence="8 9">SORGH_AS_0919</strain>
    </source>
</reference>
<evidence type="ECO:0000256" key="3">
    <source>
        <dbReference type="ARBA" id="ARBA00022475"/>
    </source>
</evidence>
<dbReference type="PANTHER" id="PTHR34584">
    <property type="entry name" value="NA(+)/H(+) ANTIPORTER SUBUNIT E1"/>
    <property type="match status" value="1"/>
</dbReference>
<evidence type="ECO:0000313" key="8">
    <source>
        <dbReference type="EMBL" id="MDR6167472.1"/>
    </source>
</evidence>
<comment type="caution">
    <text evidence="8">The sequence shown here is derived from an EMBL/GenBank/DDBJ whole genome shotgun (WGS) entry which is preliminary data.</text>
</comment>
<keyword evidence="5 7" id="KW-1133">Transmembrane helix</keyword>
<evidence type="ECO:0000256" key="5">
    <source>
        <dbReference type="ARBA" id="ARBA00022989"/>
    </source>
</evidence>
<evidence type="ECO:0000256" key="6">
    <source>
        <dbReference type="ARBA" id="ARBA00023136"/>
    </source>
</evidence>
<evidence type="ECO:0000313" key="9">
    <source>
        <dbReference type="Proteomes" id="UP001260188"/>
    </source>
</evidence>
<comment type="similarity">
    <text evidence="2">Belongs to the CPA3 antiporters (TC 2.A.63) subunit E family.</text>
</comment>
<accession>A0ABU1I1T0</accession>
<feature type="transmembrane region" description="Helical" evidence="7">
    <location>
        <begin position="7"/>
        <end position="27"/>
    </location>
</feature>
<name>A0ABU1I1T0_9MICO</name>
<dbReference type="InterPro" id="IPR002758">
    <property type="entry name" value="Cation_antiport_E"/>
</dbReference>
<keyword evidence="3" id="KW-1003">Cell membrane</keyword>
<dbReference type="Pfam" id="PF01899">
    <property type="entry name" value="MNHE"/>
    <property type="match status" value="1"/>
</dbReference>
<evidence type="ECO:0000256" key="7">
    <source>
        <dbReference type="SAM" id="Phobius"/>
    </source>
</evidence>
<dbReference type="PANTHER" id="PTHR34584:SF1">
    <property type="entry name" value="NA(+)_H(+) ANTIPORTER SUBUNIT E1"/>
    <property type="match status" value="1"/>
</dbReference>
<dbReference type="EMBL" id="JAVIZA010000001">
    <property type="protein sequence ID" value="MDR6167472.1"/>
    <property type="molecule type" value="Genomic_DNA"/>
</dbReference>
<dbReference type="Proteomes" id="UP001260188">
    <property type="component" value="Unassembled WGS sequence"/>
</dbReference>
<comment type="subcellular location">
    <subcellularLocation>
        <location evidence="1">Cell membrane</location>
        <topology evidence="1">Multi-pass membrane protein</topology>
    </subcellularLocation>
</comment>
<evidence type="ECO:0000256" key="1">
    <source>
        <dbReference type="ARBA" id="ARBA00004651"/>
    </source>
</evidence>
<evidence type="ECO:0000256" key="4">
    <source>
        <dbReference type="ARBA" id="ARBA00022692"/>
    </source>
</evidence>
<sequence length="177" mass="18065">MTAGRVGTVIVSVLCRIVVIAAVWIAATEASLAALGYGVVAVPVVTATTYALTGIPRRRAGLTRSARGALGVVELAAWVIGRSIIGGIDVARRAIWLPGPDIDPEWVAHTTMLETSAGRAALALVANLMPGSLTASIDGRLIVVHTISPSVDVAGALASLERRIARIEAAWSVGGGA</sequence>
<keyword evidence="4 7" id="KW-0812">Transmembrane</keyword>